<feature type="region of interest" description="Disordered" evidence="2">
    <location>
        <begin position="1"/>
        <end position="36"/>
    </location>
</feature>
<reference evidence="3 4" key="1">
    <citation type="journal article" date="2018" name="Evol. Lett.">
        <title>Horizontal gene cluster transfer increased hallucinogenic mushroom diversity.</title>
        <authorList>
            <person name="Reynolds H.T."/>
            <person name="Vijayakumar V."/>
            <person name="Gluck-Thaler E."/>
            <person name="Korotkin H.B."/>
            <person name="Matheny P.B."/>
            <person name="Slot J.C."/>
        </authorList>
    </citation>
    <scope>NUCLEOTIDE SEQUENCE [LARGE SCALE GENOMIC DNA]</scope>
    <source>
        <strain evidence="3 4">2631</strain>
    </source>
</reference>
<evidence type="ECO:0000256" key="2">
    <source>
        <dbReference type="SAM" id="MobiDB-lite"/>
    </source>
</evidence>
<feature type="compositionally biased region" description="Basic and acidic residues" evidence="2">
    <location>
        <begin position="295"/>
        <end position="316"/>
    </location>
</feature>
<dbReference type="AlphaFoldDB" id="A0A409XKN7"/>
<evidence type="ECO:0000313" key="3">
    <source>
        <dbReference type="EMBL" id="PPQ91345.1"/>
    </source>
</evidence>
<feature type="region of interest" description="Disordered" evidence="2">
    <location>
        <begin position="443"/>
        <end position="507"/>
    </location>
</feature>
<feature type="compositionally biased region" description="Basic and acidic residues" evidence="2">
    <location>
        <begin position="26"/>
        <end position="36"/>
    </location>
</feature>
<feature type="compositionally biased region" description="Basic and acidic residues" evidence="2">
    <location>
        <begin position="275"/>
        <end position="286"/>
    </location>
</feature>
<evidence type="ECO:0000313" key="4">
    <source>
        <dbReference type="Proteomes" id="UP000283269"/>
    </source>
</evidence>
<accession>A0A409XKN7</accession>
<proteinExistence type="predicted"/>
<comment type="caution">
    <text evidence="3">The sequence shown here is derived from an EMBL/GenBank/DDBJ whole genome shotgun (WGS) entry which is preliminary data.</text>
</comment>
<dbReference type="Proteomes" id="UP000283269">
    <property type="component" value="Unassembled WGS sequence"/>
</dbReference>
<keyword evidence="1" id="KW-0175">Coiled coil</keyword>
<evidence type="ECO:0000256" key="1">
    <source>
        <dbReference type="SAM" id="Coils"/>
    </source>
</evidence>
<feature type="coiled-coil region" evidence="1">
    <location>
        <begin position="138"/>
        <end position="165"/>
    </location>
</feature>
<gene>
    <name evidence="3" type="ORF">CVT25_005372</name>
</gene>
<keyword evidence="4" id="KW-1185">Reference proteome</keyword>
<name>A0A409XKN7_PSICY</name>
<feature type="region of interest" description="Disordered" evidence="2">
    <location>
        <begin position="275"/>
        <end position="316"/>
    </location>
</feature>
<protein>
    <submittedName>
        <fullName evidence="3">Uncharacterized protein</fullName>
    </submittedName>
</protein>
<sequence>MGPPPSESMNQTAARHPTQHRHQRKHELEAQPGQKDEEVCELPTLRLTCPHVNSGSRLLPPCLPSPLLSSPLFTVTVTLRNPNITTHHITSLLASTTTHRSRLSLLHSRLLHALHKLDSRAQENVELCRELSATMRKVHACEAVRDDVQRERDELREEVEKLVERVQVEHDYKKWPVSRVQLSSLADDGPVVVVHQTTPLHCSRSHTNRSSPNHSPYAPKLTHILSTQLSAENATHARTQARAAALEARLARREAELEGCVYMRGMRAREREIRREREKREEEGDGQRYGGWEVRSGDNDRRPHMQRDTDTDTEREKEGSWYRIWLDERGGDGLGLGEERNKWRRRSLRDRARGGDEGEIEEEQIITMLDVTAARNRILESKIRGSSERLVNARVASASVAAYAASSSSSTTTSTPLVSSDKTNVNIRRAAISTWTLASNVSAPAPVLSSGPHSKPGTIASGRARASSLPSPLPLSPPRFPPPPALSPAPAANKTRPQLQTQTQTQT</sequence>
<dbReference type="InParanoid" id="A0A409XKN7"/>
<dbReference type="EMBL" id="NHYD01001366">
    <property type="protein sequence ID" value="PPQ91345.1"/>
    <property type="molecule type" value="Genomic_DNA"/>
</dbReference>
<feature type="compositionally biased region" description="Pro residues" evidence="2">
    <location>
        <begin position="471"/>
        <end position="487"/>
    </location>
</feature>
<organism evidence="3 4">
    <name type="scientific">Psilocybe cyanescens</name>
    <dbReference type="NCBI Taxonomy" id="93625"/>
    <lineage>
        <taxon>Eukaryota</taxon>
        <taxon>Fungi</taxon>
        <taxon>Dikarya</taxon>
        <taxon>Basidiomycota</taxon>
        <taxon>Agaricomycotina</taxon>
        <taxon>Agaricomycetes</taxon>
        <taxon>Agaricomycetidae</taxon>
        <taxon>Agaricales</taxon>
        <taxon>Agaricineae</taxon>
        <taxon>Strophariaceae</taxon>
        <taxon>Psilocybe</taxon>
    </lineage>
</organism>